<protein>
    <recommendedName>
        <fullName evidence="3">Thioredoxin family protein</fullName>
    </recommendedName>
</protein>
<dbReference type="EMBL" id="AP021881">
    <property type="protein sequence ID" value="BBP00233.1"/>
    <property type="molecule type" value="Genomic_DNA"/>
</dbReference>
<dbReference type="InterPro" id="IPR036249">
    <property type="entry name" value="Thioredoxin-like_sf"/>
</dbReference>
<dbReference type="SUPFAM" id="SSF52833">
    <property type="entry name" value="Thioredoxin-like"/>
    <property type="match status" value="1"/>
</dbReference>
<dbReference type="Proteomes" id="UP000463939">
    <property type="component" value="Chromosome"/>
</dbReference>
<gene>
    <name evidence="1" type="ORF">SFSGTM_09410</name>
</gene>
<dbReference type="Pfam" id="PF05768">
    <property type="entry name" value="Glrx-like"/>
    <property type="match status" value="1"/>
</dbReference>
<dbReference type="Gene3D" id="3.40.30.10">
    <property type="entry name" value="Glutaredoxin"/>
    <property type="match status" value="1"/>
</dbReference>
<organism evidence="1 2">
    <name type="scientific">Sulfuriferula nivalis</name>
    <dbReference type="NCBI Taxonomy" id="2675298"/>
    <lineage>
        <taxon>Bacteria</taxon>
        <taxon>Pseudomonadati</taxon>
        <taxon>Pseudomonadota</taxon>
        <taxon>Betaproteobacteria</taxon>
        <taxon>Nitrosomonadales</taxon>
        <taxon>Sulfuricellaceae</taxon>
        <taxon>Sulfuriferula</taxon>
    </lineage>
</organism>
<dbReference type="KEGG" id="sniv:SFSGTM_09410"/>
<evidence type="ECO:0008006" key="3">
    <source>
        <dbReference type="Google" id="ProtNLM"/>
    </source>
</evidence>
<name>A0A809S841_9PROT</name>
<evidence type="ECO:0000313" key="2">
    <source>
        <dbReference type="Proteomes" id="UP000463939"/>
    </source>
</evidence>
<dbReference type="AlphaFoldDB" id="A0A809S841"/>
<keyword evidence="2" id="KW-1185">Reference proteome</keyword>
<accession>A0A809S841</accession>
<sequence length="81" mass="9455">MTQLKIYLRTYCHLCHDLLAKLAPYQQRYGFEIIELDIDTSPELEERYGALIPVLTGADDNEICHYFLDEAALTDYLSKIR</sequence>
<evidence type="ECO:0000313" key="1">
    <source>
        <dbReference type="EMBL" id="BBP00233.1"/>
    </source>
</evidence>
<dbReference type="RefSeq" id="WP_162084187.1">
    <property type="nucleotide sequence ID" value="NZ_AP021881.1"/>
</dbReference>
<reference evidence="2" key="1">
    <citation type="submission" date="2019-11" db="EMBL/GenBank/DDBJ databases">
        <title>Isolation and characterization of a novel species in the genus Sulfuriferula.</title>
        <authorList>
            <person name="Mochizuki J."/>
            <person name="Kojima H."/>
            <person name="Fukui M."/>
        </authorList>
    </citation>
    <scope>NUCLEOTIDE SEQUENCE [LARGE SCALE GENOMIC DNA]</scope>
    <source>
        <strain evidence="2">SGTM</strain>
    </source>
</reference>
<proteinExistence type="predicted"/>
<dbReference type="InterPro" id="IPR008554">
    <property type="entry name" value="Glutaredoxin-like"/>
</dbReference>